<feature type="disulfide bond" description="Redox-active" evidence="11">
    <location>
        <begin position="55"/>
        <end position="58"/>
    </location>
</feature>
<keyword evidence="8 11" id="KW-1015">Disulfide bond</keyword>
<feature type="signal peptide" evidence="13">
    <location>
        <begin position="1"/>
        <end position="21"/>
    </location>
</feature>
<evidence type="ECO:0000256" key="6">
    <source>
        <dbReference type="ARBA" id="ARBA00022737"/>
    </source>
</evidence>
<evidence type="ECO:0000256" key="10">
    <source>
        <dbReference type="ARBA" id="ARBA00023284"/>
    </source>
</evidence>
<organism evidence="15 16">
    <name type="scientific">Ceratodon purpureus</name>
    <name type="common">Fire moss</name>
    <name type="synonym">Dicranum purpureum</name>
    <dbReference type="NCBI Taxonomy" id="3225"/>
    <lineage>
        <taxon>Eukaryota</taxon>
        <taxon>Viridiplantae</taxon>
        <taxon>Streptophyta</taxon>
        <taxon>Embryophyta</taxon>
        <taxon>Bryophyta</taxon>
        <taxon>Bryophytina</taxon>
        <taxon>Bryopsida</taxon>
        <taxon>Dicranidae</taxon>
        <taxon>Pseudoditrichales</taxon>
        <taxon>Ditrichaceae</taxon>
        <taxon>Ceratodon</taxon>
    </lineage>
</organism>
<dbReference type="NCBIfam" id="TIGR01130">
    <property type="entry name" value="ER_PDI_fam"/>
    <property type="match status" value="1"/>
</dbReference>
<evidence type="ECO:0000256" key="2">
    <source>
        <dbReference type="ARBA" id="ARBA00004319"/>
    </source>
</evidence>
<evidence type="ECO:0000256" key="13">
    <source>
        <dbReference type="RuleBase" id="RU361130"/>
    </source>
</evidence>
<dbReference type="SUPFAM" id="SSF52833">
    <property type="entry name" value="Thioredoxin-like"/>
    <property type="match status" value="4"/>
</dbReference>
<evidence type="ECO:0000313" key="15">
    <source>
        <dbReference type="EMBL" id="KAG0566686.1"/>
    </source>
</evidence>
<keyword evidence="10 11" id="KW-0676">Redox-active center</keyword>
<dbReference type="CDD" id="cd02995">
    <property type="entry name" value="PDI_a_PDI_a'_C"/>
    <property type="match status" value="1"/>
</dbReference>
<evidence type="ECO:0000256" key="7">
    <source>
        <dbReference type="ARBA" id="ARBA00022824"/>
    </source>
</evidence>
<dbReference type="Pfam" id="PF00085">
    <property type="entry name" value="Thioredoxin"/>
    <property type="match status" value="2"/>
</dbReference>
<evidence type="ECO:0000256" key="5">
    <source>
        <dbReference type="ARBA" id="ARBA00022729"/>
    </source>
</evidence>
<dbReference type="FunFam" id="3.40.30.10:FF:000107">
    <property type="entry name" value="Protein disulfide-isomerase 5-2"/>
    <property type="match status" value="1"/>
</dbReference>
<dbReference type="AlphaFoldDB" id="A0A8T0H454"/>
<dbReference type="GO" id="GO:0034976">
    <property type="term" value="P:response to endoplasmic reticulum stress"/>
    <property type="evidence" value="ECO:0007669"/>
    <property type="project" value="TreeGrafter"/>
</dbReference>
<keyword evidence="9 13" id="KW-0413">Isomerase</keyword>
<dbReference type="Pfam" id="PF13848">
    <property type="entry name" value="Thioredoxin_6"/>
    <property type="match status" value="1"/>
</dbReference>
<dbReference type="InterPro" id="IPR017937">
    <property type="entry name" value="Thioredoxin_CS"/>
</dbReference>
<evidence type="ECO:0000256" key="8">
    <source>
        <dbReference type="ARBA" id="ARBA00023157"/>
    </source>
</evidence>
<evidence type="ECO:0000256" key="1">
    <source>
        <dbReference type="ARBA" id="ARBA00001182"/>
    </source>
</evidence>
<dbReference type="CDD" id="cd02961">
    <property type="entry name" value="PDI_a_family"/>
    <property type="match status" value="1"/>
</dbReference>
<name>A0A8T0H454_CERPU</name>
<dbReference type="PRINTS" id="PR00421">
    <property type="entry name" value="THIOREDOXIN"/>
</dbReference>
<dbReference type="PANTHER" id="PTHR18929">
    <property type="entry name" value="PROTEIN DISULFIDE ISOMERASE"/>
    <property type="match status" value="1"/>
</dbReference>
<evidence type="ECO:0000256" key="12">
    <source>
        <dbReference type="RuleBase" id="RU004208"/>
    </source>
</evidence>
<protein>
    <recommendedName>
        <fullName evidence="4 13">Protein disulfide-isomerase</fullName>
        <ecNumber evidence="4 13">5.3.4.1</ecNumber>
    </recommendedName>
</protein>
<keyword evidence="6" id="KW-0677">Repeat</keyword>
<dbReference type="NCBIfam" id="TIGR01126">
    <property type="entry name" value="pdi_dom"/>
    <property type="match status" value="2"/>
</dbReference>
<evidence type="ECO:0000259" key="14">
    <source>
        <dbReference type="PROSITE" id="PS51352"/>
    </source>
</evidence>
<dbReference type="Gene3D" id="3.40.30.10">
    <property type="entry name" value="Glutaredoxin"/>
    <property type="match status" value="4"/>
</dbReference>
<evidence type="ECO:0000313" key="16">
    <source>
        <dbReference type="Proteomes" id="UP000822688"/>
    </source>
</evidence>
<comment type="similarity">
    <text evidence="3 12">Belongs to the protein disulfide isomerase family.</text>
</comment>
<dbReference type="FunFam" id="3.40.30.10:FF:000152">
    <property type="entry name" value="Protein disulfide-isomerase"/>
    <property type="match status" value="1"/>
</dbReference>
<dbReference type="GO" id="GO:0003756">
    <property type="term" value="F:protein disulfide isomerase activity"/>
    <property type="evidence" value="ECO:0007669"/>
    <property type="project" value="UniProtKB-EC"/>
</dbReference>
<dbReference type="GO" id="GO:0006457">
    <property type="term" value="P:protein folding"/>
    <property type="evidence" value="ECO:0007669"/>
    <property type="project" value="TreeGrafter"/>
</dbReference>
<keyword evidence="7" id="KW-0256">Endoplasmic reticulum</keyword>
<feature type="chain" id="PRO_5035969982" description="Protein disulfide-isomerase" evidence="13">
    <location>
        <begin position="22"/>
        <end position="498"/>
    </location>
</feature>
<dbReference type="EMBL" id="CM026428">
    <property type="protein sequence ID" value="KAG0566686.1"/>
    <property type="molecule type" value="Genomic_DNA"/>
</dbReference>
<dbReference type="GO" id="GO:0005788">
    <property type="term" value="C:endoplasmic reticulum lumen"/>
    <property type="evidence" value="ECO:0007669"/>
    <property type="project" value="UniProtKB-SubCell"/>
</dbReference>
<comment type="caution">
    <text evidence="15">The sequence shown here is derived from an EMBL/GenBank/DDBJ whole genome shotgun (WGS) entry which is preliminary data.</text>
</comment>
<evidence type="ECO:0000256" key="3">
    <source>
        <dbReference type="ARBA" id="ARBA00006347"/>
    </source>
</evidence>
<evidence type="ECO:0000256" key="9">
    <source>
        <dbReference type="ARBA" id="ARBA00023235"/>
    </source>
</evidence>
<dbReference type="CDD" id="cd02982">
    <property type="entry name" value="PDI_b'_family"/>
    <property type="match status" value="1"/>
</dbReference>
<evidence type="ECO:0000256" key="11">
    <source>
        <dbReference type="PIRSR" id="PIRSR605792-51"/>
    </source>
</evidence>
<feature type="domain" description="Thioredoxin" evidence="14">
    <location>
        <begin position="5"/>
        <end position="137"/>
    </location>
</feature>
<feature type="domain" description="Thioredoxin" evidence="14">
    <location>
        <begin position="335"/>
        <end position="479"/>
    </location>
</feature>
<dbReference type="PROSITE" id="PS51352">
    <property type="entry name" value="THIOREDOXIN_2"/>
    <property type="match status" value="2"/>
</dbReference>
<feature type="disulfide bond" description="Redox-active" evidence="11">
    <location>
        <begin position="401"/>
        <end position="404"/>
    </location>
</feature>
<dbReference type="InterPro" id="IPR036249">
    <property type="entry name" value="Thioredoxin-like_sf"/>
</dbReference>
<sequence>MAVQSWIGLLVVLLVVPWVGASVSEEDVLVLNVDSFDETIKAHPFILVEFYAPWCGHCKKLTPEYAKAATELKSHDPPIVLAKVDVNDEKNKPLASKYGITGFPTLKIFKKGGSIISDYKGPREAAGIVAHLKQLVGPPSSEITSAEQAEEIVKKSQLTVVGVFKSLDDKEYSDFVSVADELRGDYQFVHTLDTSFVPDKGVALVAPAVRLYKRFDEGFNDAEDLSLEGLKKFLEEKSVPLVTEMNKDPASHSFLLKFFNAVATKAYLLLDLKADTADSYRTTYAEMAKTYQSKGIRFLIADSTENDNAVKFFGIKDSGLPALVVQAKDDNEKYVANNIKASDMSAWLEDFQDGKLEAYLKSDEIPEKNDEPVKVVVRKSFNQMVLDSGKNVLVEFYAPWCGHCKKLIPTLNALAVEFKDDDDVVIAKMDATTNDVPQGLFNVKGFPTLYLHTATGENIRYEGNRSQSDLSEFIKKHRSSVPKSAGSADEVVDAKDEL</sequence>
<dbReference type="EC" id="5.3.4.1" evidence="4 13"/>
<dbReference type="Proteomes" id="UP000822688">
    <property type="component" value="Chromosome 7"/>
</dbReference>
<reference evidence="15" key="1">
    <citation type="submission" date="2020-06" db="EMBL/GenBank/DDBJ databases">
        <title>WGS assembly of Ceratodon purpureus strain R40.</title>
        <authorList>
            <person name="Carey S.B."/>
            <person name="Jenkins J."/>
            <person name="Shu S."/>
            <person name="Lovell J.T."/>
            <person name="Sreedasyam A."/>
            <person name="Maumus F."/>
            <person name="Tiley G.P."/>
            <person name="Fernandez-Pozo N."/>
            <person name="Barry K."/>
            <person name="Chen C."/>
            <person name="Wang M."/>
            <person name="Lipzen A."/>
            <person name="Daum C."/>
            <person name="Saski C.A."/>
            <person name="Payton A.C."/>
            <person name="Mcbreen J.C."/>
            <person name="Conrad R.E."/>
            <person name="Kollar L.M."/>
            <person name="Olsson S."/>
            <person name="Huttunen S."/>
            <person name="Landis J.B."/>
            <person name="Wickett N.J."/>
            <person name="Johnson M.G."/>
            <person name="Rensing S.A."/>
            <person name="Grimwood J."/>
            <person name="Schmutz J."/>
            <person name="Mcdaniel S.F."/>
        </authorList>
    </citation>
    <scope>NUCLEOTIDE SEQUENCE</scope>
    <source>
        <strain evidence="15">R40</strain>
    </source>
</reference>
<dbReference type="PANTHER" id="PTHR18929:SF132">
    <property type="entry name" value="PROTEIN DISULFIDE-ISOMERASE A3"/>
    <property type="match status" value="1"/>
</dbReference>
<comment type="catalytic activity">
    <reaction evidence="1 13">
        <text>Catalyzes the rearrangement of -S-S- bonds in proteins.</text>
        <dbReference type="EC" id="5.3.4.1"/>
    </reaction>
</comment>
<keyword evidence="5 13" id="KW-0732">Signal</keyword>
<comment type="subcellular location">
    <subcellularLocation>
        <location evidence="2">Endoplasmic reticulum lumen</location>
    </subcellularLocation>
</comment>
<proteinExistence type="inferred from homology"/>
<evidence type="ECO:0000256" key="4">
    <source>
        <dbReference type="ARBA" id="ARBA00012723"/>
    </source>
</evidence>
<keyword evidence="16" id="KW-1185">Reference proteome</keyword>
<gene>
    <name evidence="15" type="ORF">KC19_7G081300</name>
</gene>
<accession>A0A8T0H454</accession>
<dbReference type="InterPro" id="IPR013766">
    <property type="entry name" value="Thioredoxin_domain"/>
</dbReference>
<dbReference type="InterPro" id="IPR005788">
    <property type="entry name" value="PDI_thioredoxin-like_dom"/>
</dbReference>
<dbReference type="InterPro" id="IPR005792">
    <property type="entry name" value="Prot_disulphide_isomerase"/>
</dbReference>
<dbReference type="CDD" id="cd02981">
    <property type="entry name" value="PDI_b_family"/>
    <property type="match status" value="1"/>
</dbReference>
<dbReference type="PROSITE" id="PS00194">
    <property type="entry name" value="THIOREDOXIN_1"/>
    <property type="match status" value="2"/>
</dbReference>